<sequence length="256" mass="29389">MSGRSFAFSCRKSIDNTIYNDKNTHVNQKLYNRNGELSVNESRFYAISHDFRGAEDIPFVRSDSEYTSVRCHYENNPWCEIPFLFPTKDRLNERNVRVRTVDERLKFKNPLKLLGISKKHGVDQTDGQGTIEYSFSVIGTGQISAYIIPDATWLITNTSVTAPPDPQENMFLYFTCSTPSNVCEWIFRITIKKTTKSPSDDKPLLVGISSHHLHGADMQSESIKNMIAKIEENRVHSPEWTVTASAWNVDQVYKYF</sequence>
<evidence type="ECO:0000313" key="3">
    <source>
        <dbReference type="EnsemblMetazoa" id="CJA29026.1"/>
    </source>
</evidence>
<evidence type="ECO:0000256" key="1">
    <source>
        <dbReference type="ARBA" id="ARBA00010918"/>
    </source>
</evidence>
<comment type="similarity">
    <text evidence="1">Belongs to the peptidase M28 family.</text>
</comment>
<name>A0A8R1IG34_CAEJA</name>
<dbReference type="Proteomes" id="UP000005237">
    <property type="component" value="Unassembled WGS sequence"/>
</dbReference>
<keyword evidence="4" id="KW-1185">Reference proteome</keyword>
<reference evidence="4" key="1">
    <citation type="submission" date="2010-08" db="EMBL/GenBank/DDBJ databases">
        <authorList>
            <consortium name="Caenorhabditis japonica Sequencing Consortium"/>
            <person name="Wilson R.K."/>
        </authorList>
    </citation>
    <scope>NUCLEOTIDE SEQUENCE [LARGE SCALE GENOMIC DNA]</scope>
    <source>
        <strain evidence="4">DF5081</strain>
    </source>
</reference>
<proteinExistence type="inferred from homology"/>
<dbReference type="Pfam" id="PF22248">
    <property type="entry name" value="ERMP1_C"/>
    <property type="match status" value="1"/>
</dbReference>
<dbReference type="InterPro" id="IPR053973">
    <property type="entry name" value="ERMP1-like_C"/>
</dbReference>
<organism evidence="3 4">
    <name type="scientific">Caenorhabditis japonica</name>
    <dbReference type="NCBI Taxonomy" id="281687"/>
    <lineage>
        <taxon>Eukaryota</taxon>
        <taxon>Metazoa</taxon>
        <taxon>Ecdysozoa</taxon>
        <taxon>Nematoda</taxon>
        <taxon>Chromadorea</taxon>
        <taxon>Rhabditida</taxon>
        <taxon>Rhabditina</taxon>
        <taxon>Rhabditomorpha</taxon>
        <taxon>Rhabditoidea</taxon>
        <taxon>Rhabditidae</taxon>
        <taxon>Peloderinae</taxon>
        <taxon>Caenorhabditis</taxon>
    </lineage>
</organism>
<feature type="domain" description="Endoplasmic reticulum metallopeptidase 1-like C-terminal" evidence="2">
    <location>
        <begin position="24"/>
        <end position="243"/>
    </location>
</feature>
<evidence type="ECO:0000313" key="4">
    <source>
        <dbReference type="Proteomes" id="UP000005237"/>
    </source>
</evidence>
<dbReference type="AlphaFoldDB" id="A0A8R1IG34"/>
<protein>
    <recommendedName>
        <fullName evidence="2">Endoplasmic reticulum metallopeptidase 1-like C-terminal domain-containing protein</fullName>
    </recommendedName>
</protein>
<evidence type="ECO:0000259" key="2">
    <source>
        <dbReference type="Pfam" id="PF22248"/>
    </source>
</evidence>
<accession>A0A8R1IG34</accession>
<reference evidence="3" key="2">
    <citation type="submission" date="2022-06" db="UniProtKB">
        <authorList>
            <consortium name="EnsemblMetazoa"/>
        </authorList>
    </citation>
    <scope>IDENTIFICATION</scope>
    <source>
        <strain evidence="3">DF5081</strain>
    </source>
</reference>
<dbReference type="EnsemblMetazoa" id="CJA29026.1">
    <property type="protein sequence ID" value="CJA29026.1"/>
    <property type="gene ID" value="WBGene00184600"/>
</dbReference>